<accession>A0ACB9YUK9</accession>
<protein>
    <submittedName>
        <fullName evidence="1">Uncharacterized protein</fullName>
    </submittedName>
</protein>
<gene>
    <name evidence="1" type="ORF">F4820DRAFT_428897</name>
</gene>
<proteinExistence type="predicted"/>
<evidence type="ECO:0000313" key="1">
    <source>
        <dbReference type="EMBL" id="KAI4862893.1"/>
    </source>
</evidence>
<organism evidence="1 2">
    <name type="scientific">Hypoxylon rubiginosum</name>
    <dbReference type="NCBI Taxonomy" id="110542"/>
    <lineage>
        <taxon>Eukaryota</taxon>
        <taxon>Fungi</taxon>
        <taxon>Dikarya</taxon>
        <taxon>Ascomycota</taxon>
        <taxon>Pezizomycotina</taxon>
        <taxon>Sordariomycetes</taxon>
        <taxon>Xylariomycetidae</taxon>
        <taxon>Xylariales</taxon>
        <taxon>Hypoxylaceae</taxon>
        <taxon>Hypoxylon</taxon>
    </lineage>
</organism>
<evidence type="ECO:0000313" key="2">
    <source>
        <dbReference type="Proteomes" id="UP001497700"/>
    </source>
</evidence>
<dbReference type="Proteomes" id="UP001497700">
    <property type="component" value="Unassembled WGS sequence"/>
</dbReference>
<name>A0ACB9YUK9_9PEZI</name>
<sequence>MATPTPRSMSSRLLTMKFMQRAAASPASSPTTPDTDEQASKRRKVTHKPASRENKDPVVQINQAEVQAAIAEEERKRQEALVQHAAELGDARWVLDIPDKTAGPGREIQTPMNVVQVGFAQIDSQIDSFDAAGFDAESTDTSHTRTPMVRRYNMGKKKASQQSTAKDSESESDSSGSESESEPDSDTSSQEYRLGRDSNDQRPESQSDSPRSVLRRRRSAEQEKAKQFAEKRRKKEVKLNSPKPPANSGGLLSISSGGGTPTRPACFRCGKPGHKSAECKNAPKRSAR</sequence>
<reference evidence="1 2" key="1">
    <citation type="journal article" date="2022" name="New Phytol.">
        <title>Ecological generalism drives hyperdiversity of secondary metabolite gene clusters in xylarialean endophytes.</title>
        <authorList>
            <person name="Franco M.E.E."/>
            <person name="Wisecaver J.H."/>
            <person name="Arnold A.E."/>
            <person name="Ju Y.M."/>
            <person name="Slot J.C."/>
            <person name="Ahrendt S."/>
            <person name="Moore L.P."/>
            <person name="Eastman K.E."/>
            <person name="Scott K."/>
            <person name="Konkel Z."/>
            <person name="Mondo S.J."/>
            <person name="Kuo A."/>
            <person name="Hayes R.D."/>
            <person name="Haridas S."/>
            <person name="Andreopoulos B."/>
            <person name="Riley R."/>
            <person name="LaButti K."/>
            <person name="Pangilinan J."/>
            <person name="Lipzen A."/>
            <person name="Amirebrahimi M."/>
            <person name="Yan J."/>
            <person name="Adam C."/>
            <person name="Keymanesh K."/>
            <person name="Ng V."/>
            <person name="Louie K."/>
            <person name="Northen T."/>
            <person name="Drula E."/>
            <person name="Henrissat B."/>
            <person name="Hsieh H.M."/>
            <person name="Youens-Clark K."/>
            <person name="Lutzoni F."/>
            <person name="Miadlikowska J."/>
            <person name="Eastwood D.C."/>
            <person name="Hamelin R.C."/>
            <person name="Grigoriev I.V."/>
            <person name="U'Ren J.M."/>
        </authorList>
    </citation>
    <scope>NUCLEOTIDE SEQUENCE [LARGE SCALE GENOMIC DNA]</scope>
    <source>
        <strain evidence="1 2">CBS 119005</strain>
    </source>
</reference>
<dbReference type="EMBL" id="MU393516">
    <property type="protein sequence ID" value="KAI4862893.1"/>
    <property type="molecule type" value="Genomic_DNA"/>
</dbReference>
<comment type="caution">
    <text evidence="1">The sequence shown here is derived from an EMBL/GenBank/DDBJ whole genome shotgun (WGS) entry which is preliminary data.</text>
</comment>
<keyword evidence="2" id="KW-1185">Reference proteome</keyword>